<dbReference type="InterPro" id="IPR032675">
    <property type="entry name" value="LRR_dom_sf"/>
</dbReference>
<protein>
    <submittedName>
        <fullName evidence="2">Uncharacterized protein</fullName>
    </submittedName>
</protein>
<dbReference type="Proteomes" id="UP000738325">
    <property type="component" value="Unassembled WGS sequence"/>
</dbReference>
<evidence type="ECO:0000256" key="1">
    <source>
        <dbReference type="SAM" id="MobiDB-lite"/>
    </source>
</evidence>
<feature type="region of interest" description="Disordered" evidence="1">
    <location>
        <begin position="868"/>
        <end position="903"/>
    </location>
</feature>
<sequence length="1070" mass="121680">MLDEMTSTSFESVASSTASTTSVVPVAGADQEQNQGQPQPLQQRLPDECLFLIIHHCRHDLVQLHKLLFVNRFFYLATLPHLMYDPIKTWNSLPFDRAEKLVAVILASFFEARVLSKRKTDLSLLRQESEQDDEQDAKLVKAVLRPFGLRITEDAAKFPSMRRFLMPAAATGSISQNDVEGEVAEYNIGSWGYPMTADYSRYLTALSSFDRDNYIPGLDCLLRLRNDFREFDDAWIYNADDINDVVTVEEDNEHEPDSAGNGMTVNGASAVATAVSSSVDPAEENGDYDSDEYSIYSWLGYRSHVEVAFEFLLLHYNFDCITSFTFRISEATSYLALAPKMAKLQHLCLSREKTISDIHMDNTVLFIQQNQAAFPRKPRLDLKLSYGWHILDDNGDDGESSHYFPAPDLAVVEGRQLSRIRKQRERFFHYMKCVITLYEAVGRPRAIFVGKLPLFYEHSQGIDLDGLLDFDDTEIDRIGHGEGPAMEAFFRRCKSLRELKLRVDSHTLFSWAAAEVMHATRSNPGTLGILTSRPDAAATSSISPISPIHRHQHQASSMGILKHLQMLELYTKYPYRFGIHALNDAMAAFADSLRNVKLHCTQAYRRHRIDTTEDVVLHGDPLLMRRARRSLRLCTVPWANTIGDWPRPLPQLQTLIIYFSGVASVDIGSLDQCHNLRKLDIRCGDVKQHDLRPDNIDVVIGTDQEEIELPSDIESVRQLMDIRYQQADLNFALFPKWNLPRLRVLFLDGLPALRFDFVSLETMPSLVELQLTVGRKMTALQTVHDSQDLQNTAWDQKQARRRNTIFKRWNLPALKMVTIEGPPATMFYLEWLKCFPSLENLTLGCTGKHLYLQRRPLFLESEAEQKGSSYIDNDHGHDDGSEKDKSIGEDGDNDDGNDDNGVDNTPFWGSQLIKLELHGPWIMSEEDLINLLTIYAPFLESFHVDRLTDNRSLNGYSFLRAFQRVDEIHAEYAAGRRELVEAETCSGTMAGKPDNGMDTRIPGQALTSVKANYTIGKRDRQVLGLVLVEPEEAVSSQLIELERHGPWIMSEDDLFNHLTIYEDLPHRSTD</sequence>
<dbReference type="SUPFAM" id="SSF52047">
    <property type="entry name" value="RNI-like"/>
    <property type="match status" value="1"/>
</dbReference>
<evidence type="ECO:0000313" key="3">
    <source>
        <dbReference type="Proteomes" id="UP000738325"/>
    </source>
</evidence>
<feature type="compositionally biased region" description="Acidic residues" evidence="1">
    <location>
        <begin position="889"/>
        <end position="901"/>
    </location>
</feature>
<evidence type="ECO:0000313" key="2">
    <source>
        <dbReference type="EMBL" id="KAG0320624.1"/>
    </source>
</evidence>
<proteinExistence type="predicted"/>
<gene>
    <name evidence="2" type="ORF">BGZ99_004396</name>
</gene>
<accession>A0A9P6RIT0</accession>
<dbReference type="OrthoDB" id="2330886at2759"/>
<dbReference type="EMBL" id="JAAAIP010000275">
    <property type="protein sequence ID" value="KAG0320624.1"/>
    <property type="molecule type" value="Genomic_DNA"/>
</dbReference>
<keyword evidence="3" id="KW-1185">Reference proteome</keyword>
<name>A0A9P6RIT0_9FUNG</name>
<feature type="compositionally biased region" description="Basic and acidic residues" evidence="1">
    <location>
        <begin position="872"/>
        <end position="888"/>
    </location>
</feature>
<dbReference type="AlphaFoldDB" id="A0A9P6RIT0"/>
<dbReference type="Gene3D" id="3.80.10.10">
    <property type="entry name" value="Ribonuclease Inhibitor"/>
    <property type="match status" value="1"/>
</dbReference>
<organism evidence="2 3">
    <name type="scientific">Dissophora globulifera</name>
    <dbReference type="NCBI Taxonomy" id="979702"/>
    <lineage>
        <taxon>Eukaryota</taxon>
        <taxon>Fungi</taxon>
        <taxon>Fungi incertae sedis</taxon>
        <taxon>Mucoromycota</taxon>
        <taxon>Mortierellomycotina</taxon>
        <taxon>Mortierellomycetes</taxon>
        <taxon>Mortierellales</taxon>
        <taxon>Mortierellaceae</taxon>
        <taxon>Dissophora</taxon>
    </lineage>
</organism>
<reference evidence="2" key="1">
    <citation type="journal article" date="2020" name="Fungal Divers.">
        <title>Resolving the Mortierellaceae phylogeny through synthesis of multi-gene phylogenetics and phylogenomics.</title>
        <authorList>
            <person name="Vandepol N."/>
            <person name="Liber J."/>
            <person name="Desiro A."/>
            <person name="Na H."/>
            <person name="Kennedy M."/>
            <person name="Barry K."/>
            <person name="Grigoriev I.V."/>
            <person name="Miller A.N."/>
            <person name="O'Donnell K."/>
            <person name="Stajich J.E."/>
            <person name="Bonito G."/>
        </authorList>
    </citation>
    <scope>NUCLEOTIDE SEQUENCE</scope>
    <source>
        <strain evidence="2">REB-010B</strain>
    </source>
</reference>
<comment type="caution">
    <text evidence="2">The sequence shown here is derived from an EMBL/GenBank/DDBJ whole genome shotgun (WGS) entry which is preliminary data.</text>
</comment>